<sequence>MNMQYYNAVVEMEKAGVDPEFLQGWQGGYLLNPMREEQRLTEAYEAGFAAGQEKDTEAYKEWLAA</sequence>
<accession>A0A1Y1QGE0</accession>
<dbReference type="AlphaFoldDB" id="A0A1Y1QGE0"/>
<name>A0A1Y1QGE0_9GAMM</name>
<dbReference type="EMBL" id="MTEJ01000321">
    <property type="protein sequence ID" value="OQX04759.1"/>
    <property type="molecule type" value="Genomic_DNA"/>
</dbReference>
<evidence type="ECO:0000313" key="1">
    <source>
        <dbReference type="EMBL" id="OQX04759.1"/>
    </source>
</evidence>
<evidence type="ECO:0000313" key="2">
    <source>
        <dbReference type="Proteomes" id="UP000192491"/>
    </source>
</evidence>
<organism evidence="1 2">
    <name type="scientific">Thiothrix lacustris</name>
    <dbReference type="NCBI Taxonomy" id="525917"/>
    <lineage>
        <taxon>Bacteria</taxon>
        <taxon>Pseudomonadati</taxon>
        <taxon>Pseudomonadota</taxon>
        <taxon>Gammaproteobacteria</taxon>
        <taxon>Thiotrichales</taxon>
        <taxon>Thiotrichaceae</taxon>
        <taxon>Thiothrix</taxon>
    </lineage>
</organism>
<dbReference type="Proteomes" id="UP000192491">
    <property type="component" value="Unassembled WGS sequence"/>
</dbReference>
<comment type="caution">
    <text evidence="1">The sequence shown here is derived from an EMBL/GenBank/DDBJ whole genome shotgun (WGS) entry which is preliminary data.</text>
</comment>
<proteinExistence type="predicted"/>
<gene>
    <name evidence="1" type="ORF">BWK73_35330</name>
</gene>
<protein>
    <submittedName>
        <fullName evidence="1">Uncharacterized protein</fullName>
    </submittedName>
</protein>
<reference evidence="1 2" key="1">
    <citation type="submission" date="2017-01" db="EMBL/GenBank/DDBJ databases">
        <title>Novel large sulfur bacteria in the metagenomes of groundwater-fed chemosynthetic microbial mats in the Lake Huron basin.</title>
        <authorList>
            <person name="Sharrar A.M."/>
            <person name="Flood B.E."/>
            <person name="Bailey J.V."/>
            <person name="Jones D.S."/>
            <person name="Biddanda B."/>
            <person name="Ruberg S.A."/>
            <person name="Marcus D.N."/>
            <person name="Dick G.J."/>
        </authorList>
    </citation>
    <scope>NUCLEOTIDE SEQUENCE [LARGE SCALE GENOMIC DNA]</scope>
    <source>
        <strain evidence="1">A8</strain>
    </source>
</reference>